<dbReference type="InParanoid" id="D8TI80"/>
<organism evidence="4">
    <name type="scientific">Volvox carteri f. nagariensis</name>
    <dbReference type="NCBI Taxonomy" id="3068"/>
    <lineage>
        <taxon>Eukaryota</taxon>
        <taxon>Viridiplantae</taxon>
        <taxon>Chlorophyta</taxon>
        <taxon>core chlorophytes</taxon>
        <taxon>Chlorophyceae</taxon>
        <taxon>CS clade</taxon>
        <taxon>Chlamydomonadales</taxon>
        <taxon>Volvocaceae</taxon>
        <taxon>Volvox</taxon>
    </lineage>
</organism>
<dbReference type="InterPro" id="IPR018244">
    <property type="entry name" value="Allrgn_V5/Tpx1_CS"/>
</dbReference>
<dbReference type="Proteomes" id="UP000001058">
    <property type="component" value="Unassembled WGS sequence"/>
</dbReference>
<dbReference type="EMBL" id="GL378323">
    <property type="protein sequence ID" value="EFJ52849.1"/>
    <property type="molecule type" value="Genomic_DNA"/>
</dbReference>
<feature type="domain" description="SCP" evidence="2">
    <location>
        <begin position="33"/>
        <end position="186"/>
    </location>
</feature>
<sequence length="358" mass="40226">MDKRPRLTVRGHGQSSTPGGRSISDLIAESGCADLPDVVSVTNAYRARHRAPNLAWSSLLANGSLAYAKVLAKKCDSYHSSGKTYGENLMLIKRYPSPQKWDGCVSAINAWYSEVQNFDFEAELPYSDNDLAATGHFTQLVWRSTTYFGCGMAGDNVEMPFYNGVMVTWGCKMVVCRFVRPGNYMSDMEFLKNASSSLSFIFSDRFGADNITIYIADRRWAARHTEQKSKMRRLWRRACARGKGGIKQHVYSKAAIYVYIYLYTTVWGRLSATYIPPRFVTCSPHLTVTLEQHDGNNEFFGTCTCTTSAQIFLIVPKKGSWAGPLLLKICYVGRLLFELGVVWRQSPLSKRLRAAIAK</sequence>
<dbReference type="PROSITE" id="PS01009">
    <property type="entry name" value="CRISP_1"/>
    <property type="match status" value="1"/>
</dbReference>
<dbReference type="PRINTS" id="PR00837">
    <property type="entry name" value="V5TPXLIKE"/>
</dbReference>
<accession>D8TI80</accession>
<evidence type="ECO:0000259" key="2">
    <source>
        <dbReference type="SMART" id="SM00198"/>
    </source>
</evidence>
<dbReference type="Gene3D" id="3.40.33.10">
    <property type="entry name" value="CAP"/>
    <property type="match status" value="1"/>
</dbReference>
<dbReference type="InterPro" id="IPR035940">
    <property type="entry name" value="CAP_sf"/>
</dbReference>
<dbReference type="PANTHER" id="PTHR10334">
    <property type="entry name" value="CYSTEINE-RICH SECRETORY PROTEIN-RELATED"/>
    <property type="match status" value="1"/>
</dbReference>
<dbReference type="GeneID" id="9621414"/>
<dbReference type="GO" id="GO:0005576">
    <property type="term" value="C:extracellular region"/>
    <property type="evidence" value="ECO:0007669"/>
    <property type="project" value="InterPro"/>
</dbReference>
<dbReference type="InterPro" id="IPR014044">
    <property type="entry name" value="CAP_dom"/>
</dbReference>
<proteinExistence type="predicted"/>
<dbReference type="AlphaFoldDB" id="D8TI80"/>
<keyword evidence="4" id="KW-1185">Reference proteome</keyword>
<dbReference type="InterPro" id="IPR001283">
    <property type="entry name" value="CRISP-related"/>
</dbReference>
<dbReference type="Pfam" id="PF00188">
    <property type="entry name" value="CAP"/>
    <property type="match status" value="1"/>
</dbReference>
<gene>
    <name evidence="3" type="ORF">VOLCADRAFT_102802</name>
</gene>
<evidence type="ECO:0000256" key="1">
    <source>
        <dbReference type="SAM" id="MobiDB-lite"/>
    </source>
</evidence>
<protein>
    <recommendedName>
        <fullName evidence="2">SCP domain-containing protein</fullName>
    </recommendedName>
</protein>
<dbReference type="RefSeq" id="XP_002945854.1">
    <property type="nucleotide sequence ID" value="XM_002945808.1"/>
</dbReference>
<name>D8TI80_VOLCA</name>
<dbReference type="OrthoDB" id="337038at2759"/>
<feature type="region of interest" description="Disordered" evidence="1">
    <location>
        <begin position="1"/>
        <end position="22"/>
    </location>
</feature>
<dbReference type="SUPFAM" id="SSF55797">
    <property type="entry name" value="PR-1-like"/>
    <property type="match status" value="1"/>
</dbReference>
<dbReference type="eggNOG" id="KOG3017">
    <property type="taxonomic scope" value="Eukaryota"/>
</dbReference>
<dbReference type="SMART" id="SM00198">
    <property type="entry name" value="SCP"/>
    <property type="match status" value="1"/>
</dbReference>
<dbReference type="KEGG" id="vcn:VOLCADRAFT_102802"/>
<evidence type="ECO:0000313" key="4">
    <source>
        <dbReference type="Proteomes" id="UP000001058"/>
    </source>
</evidence>
<reference evidence="3 4" key="1">
    <citation type="journal article" date="2010" name="Science">
        <title>Genomic analysis of organismal complexity in the multicellular green alga Volvox carteri.</title>
        <authorList>
            <person name="Prochnik S.E."/>
            <person name="Umen J."/>
            <person name="Nedelcu A.M."/>
            <person name="Hallmann A."/>
            <person name="Miller S.M."/>
            <person name="Nishii I."/>
            <person name="Ferris P."/>
            <person name="Kuo A."/>
            <person name="Mitros T."/>
            <person name="Fritz-Laylin L.K."/>
            <person name="Hellsten U."/>
            <person name="Chapman J."/>
            <person name="Simakov O."/>
            <person name="Rensing S.A."/>
            <person name="Terry A."/>
            <person name="Pangilinan J."/>
            <person name="Kapitonov V."/>
            <person name="Jurka J."/>
            <person name="Salamov A."/>
            <person name="Shapiro H."/>
            <person name="Schmutz J."/>
            <person name="Grimwood J."/>
            <person name="Lindquist E."/>
            <person name="Lucas S."/>
            <person name="Grigoriev I.V."/>
            <person name="Schmitt R."/>
            <person name="Kirk D."/>
            <person name="Rokhsar D.S."/>
        </authorList>
    </citation>
    <scope>NUCLEOTIDE SEQUENCE [LARGE SCALE GENOMIC DNA]</scope>
    <source>
        <strain evidence="4">f. Nagariensis / Eve</strain>
    </source>
</reference>
<evidence type="ECO:0000313" key="3">
    <source>
        <dbReference type="EMBL" id="EFJ52849.1"/>
    </source>
</evidence>